<evidence type="ECO:0000256" key="1">
    <source>
        <dbReference type="ARBA" id="ARBA00022987"/>
    </source>
</evidence>
<organism evidence="5 6">
    <name type="scientific">Sinobaca qinghaiensis</name>
    <dbReference type="NCBI Taxonomy" id="342944"/>
    <lineage>
        <taxon>Bacteria</taxon>
        <taxon>Bacillati</taxon>
        <taxon>Bacillota</taxon>
        <taxon>Bacilli</taxon>
        <taxon>Bacillales</taxon>
        <taxon>Sporolactobacillaceae</taxon>
        <taxon>Sinobaca</taxon>
    </lineage>
</organism>
<dbReference type="GO" id="GO:0031411">
    <property type="term" value="C:gas vesicle"/>
    <property type="evidence" value="ECO:0007669"/>
    <property type="project" value="UniProtKB-SubCell"/>
</dbReference>
<comment type="similarity">
    <text evidence="3">Belongs to the gas vesicle GvpK family.</text>
</comment>
<dbReference type="Pfam" id="PF05121">
    <property type="entry name" value="GvpK"/>
    <property type="match status" value="1"/>
</dbReference>
<evidence type="ECO:0000313" key="6">
    <source>
        <dbReference type="Proteomes" id="UP000285120"/>
    </source>
</evidence>
<dbReference type="InterPro" id="IPR007805">
    <property type="entry name" value="GvpK"/>
</dbReference>
<evidence type="ECO:0000256" key="2">
    <source>
        <dbReference type="ARBA" id="ARBA00035108"/>
    </source>
</evidence>
<dbReference type="RefSeq" id="WP_374562979.1">
    <property type="nucleotide sequence ID" value="NZ_RAPK01000006.1"/>
</dbReference>
<reference evidence="5 6" key="1">
    <citation type="submission" date="2018-09" db="EMBL/GenBank/DDBJ databases">
        <title>Genomic Encyclopedia of Archaeal and Bacterial Type Strains, Phase II (KMG-II): from individual species to whole genera.</title>
        <authorList>
            <person name="Goeker M."/>
        </authorList>
    </citation>
    <scope>NUCLEOTIDE SEQUENCE [LARGE SCALE GENOMIC DNA]</scope>
    <source>
        <strain evidence="5 6">DSM 17008</strain>
    </source>
</reference>
<evidence type="ECO:0000313" key="5">
    <source>
        <dbReference type="EMBL" id="RKD76242.1"/>
    </source>
</evidence>
<proteinExistence type="inferred from homology"/>
<feature type="region of interest" description="Disordered" evidence="4">
    <location>
        <begin position="1"/>
        <end position="23"/>
    </location>
</feature>
<dbReference type="PANTHER" id="PTHR40137">
    <property type="entry name" value="PROTEIN GVPK 1"/>
    <property type="match status" value="1"/>
</dbReference>
<accession>A0A419V859</accession>
<dbReference type="GO" id="GO:0031412">
    <property type="term" value="P:gas vesicle organization"/>
    <property type="evidence" value="ECO:0007669"/>
    <property type="project" value="InterPro"/>
</dbReference>
<dbReference type="AlphaFoldDB" id="A0A419V859"/>
<sequence length="102" mass="11253">MGDTPDLTGLQTSNPTGKISLDPDKVDEGLSQIVMTVIELLRQLVERQAMRRVEGGDLSDEQIEQLGIALMQLEEKMEEMKVIFGLTDDDLNIDLGPLGNLI</sequence>
<dbReference type="PANTHER" id="PTHR40137:SF2">
    <property type="entry name" value="PROTEIN GVPK 1"/>
    <property type="match status" value="1"/>
</dbReference>
<comment type="caution">
    <text evidence="5">The sequence shown here is derived from an EMBL/GenBank/DDBJ whole genome shotgun (WGS) entry which is preliminary data.</text>
</comment>
<keyword evidence="1" id="KW-0304">Gas vesicle</keyword>
<name>A0A419V859_9BACL</name>
<gene>
    <name evidence="5" type="ORF">ATL39_0457</name>
</gene>
<comment type="subcellular location">
    <subcellularLocation>
        <location evidence="2">Gas vesicle</location>
    </subcellularLocation>
</comment>
<protein>
    <submittedName>
        <fullName evidence="5">Gas vesicle protein GvpK</fullName>
    </submittedName>
</protein>
<keyword evidence="6" id="KW-1185">Reference proteome</keyword>
<evidence type="ECO:0000256" key="3">
    <source>
        <dbReference type="ARBA" id="ARBA00035659"/>
    </source>
</evidence>
<dbReference type="EMBL" id="RAPK01000006">
    <property type="protein sequence ID" value="RKD76242.1"/>
    <property type="molecule type" value="Genomic_DNA"/>
</dbReference>
<dbReference type="Proteomes" id="UP000285120">
    <property type="component" value="Unassembled WGS sequence"/>
</dbReference>
<evidence type="ECO:0000256" key="4">
    <source>
        <dbReference type="SAM" id="MobiDB-lite"/>
    </source>
</evidence>